<comment type="caution">
    <text evidence="1">The sequence shown here is derived from an EMBL/GenBank/DDBJ whole genome shotgun (WGS) entry which is preliminary data.</text>
</comment>
<protein>
    <submittedName>
        <fullName evidence="1">Uncharacterized protein</fullName>
    </submittedName>
</protein>
<keyword evidence="2" id="KW-1185">Reference proteome</keyword>
<evidence type="ECO:0000313" key="2">
    <source>
        <dbReference type="Proteomes" id="UP000824540"/>
    </source>
</evidence>
<organism evidence="1 2">
    <name type="scientific">Albula glossodonta</name>
    <name type="common">roundjaw bonefish</name>
    <dbReference type="NCBI Taxonomy" id="121402"/>
    <lineage>
        <taxon>Eukaryota</taxon>
        <taxon>Metazoa</taxon>
        <taxon>Chordata</taxon>
        <taxon>Craniata</taxon>
        <taxon>Vertebrata</taxon>
        <taxon>Euteleostomi</taxon>
        <taxon>Actinopterygii</taxon>
        <taxon>Neopterygii</taxon>
        <taxon>Teleostei</taxon>
        <taxon>Albuliformes</taxon>
        <taxon>Albulidae</taxon>
        <taxon>Albula</taxon>
    </lineage>
</organism>
<evidence type="ECO:0000313" key="1">
    <source>
        <dbReference type="EMBL" id="KAG9350077.1"/>
    </source>
</evidence>
<proteinExistence type="predicted"/>
<reference evidence="1" key="1">
    <citation type="thesis" date="2021" institute="BYU ScholarsArchive" country="Provo, UT, USA">
        <title>Applications of and Algorithms for Genome Assembly and Genomic Analyses with an Emphasis on Marine Teleosts.</title>
        <authorList>
            <person name="Pickett B.D."/>
        </authorList>
    </citation>
    <scope>NUCLEOTIDE SEQUENCE</scope>
    <source>
        <strain evidence="1">HI-2016</strain>
    </source>
</reference>
<sequence length="89" mass="9908">MYMSDNIIGLRVDEPRRALSPLASHMIPGITDRTQAEELAAQFDQDLGASFPVVPPLLLQREVNSSMWSDQSTRGEVVDLALWLEPNIS</sequence>
<dbReference type="AlphaFoldDB" id="A0A8T2PLL6"/>
<dbReference type="Proteomes" id="UP000824540">
    <property type="component" value="Unassembled WGS sequence"/>
</dbReference>
<name>A0A8T2PLL6_9TELE</name>
<gene>
    <name evidence="1" type="ORF">JZ751_026430</name>
</gene>
<dbReference type="EMBL" id="JAFBMS010000008">
    <property type="protein sequence ID" value="KAG9350077.1"/>
    <property type="molecule type" value="Genomic_DNA"/>
</dbReference>
<accession>A0A8T2PLL6</accession>